<evidence type="ECO:0008006" key="3">
    <source>
        <dbReference type="Google" id="ProtNLM"/>
    </source>
</evidence>
<reference evidence="2" key="1">
    <citation type="journal article" date="2020" name="Nature">
        <title>Giant virus diversity and host interactions through global metagenomics.</title>
        <authorList>
            <person name="Schulz F."/>
            <person name="Roux S."/>
            <person name="Paez-Espino D."/>
            <person name="Jungbluth S."/>
            <person name="Walsh D.A."/>
            <person name="Denef V.J."/>
            <person name="McMahon K.D."/>
            <person name="Konstantinidis K.T."/>
            <person name="Eloe-Fadrosh E.A."/>
            <person name="Kyrpides N.C."/>
            <person name="Woyke T."/>
        </authorList>
    </citation>
    <scope>NUCLEOTIDE SEQUENCE</scope>
    <source>
        <strain evidence="2">GVMAG-M-3300009182-78</strain>
    </source>
</reference>
<dbReference type="InterPro" id="IPR013320">
    <property type="entry name" value="ConA-like_dom_sf"/>
</dbReference>
<dbReference type="Gene3D" id="2.60.120.200">
    <property type="match status" value="1"/>
</dbReference>
<dbReference type="EMBL" id="MN739042">
    <property type="protein sequence ID" value="QHS85320.1"/>
    <property type="molecule type" value="Genomic_DNA"/>
</dbReference>
<keyword evidence="1" id="KW-0472">Membrane</keyword>
<keyword evidence="1" id="KW-0812">Transmembrane</keyword>
<evidence type="ECO:0000256" key="1">
    <source>
        <dbReference type="SAM" id="Phobius"/>
    </source>
</evidence>
<name>A0A6C0AZU6_9ZZZZ</name>
<dbReference type="Pfam" id="PF13385">
    <property type="entry name" value="Laminin_G_3"/>
    <property type="match status" value="1"/>
</dbReference>
<sequence length="285" mass="31376">MDINTSQRVSTGRGSGIKDYMNSSSIIARVSFLLIVIIAFVIILQFSISILAWLFGPSSSPKLINGMVDAKQTIIIPQDPTTSGAKTINRSVNGPDGIEFTWSVWVFIDDTPSSQYRHIFSKGNADTVPETGLNFPNNAPGLYIEPNTNALTVIMNTYNNINEEVTIRDIPLNKWVNVIIRCKNTTLDVYINGTITKSLQLTGVPKQNYGDVYVAMNGGFSGYISNLWYYDYALGTTAIYNLAKNGPNTKMVGSSAMSMKNPNYLSVRWFFAGAGDQFNPMGTRS</sequence>
<protein>
    <recommendedName>
        <fullName evidence="3">Lectin/glucanase superfamily protein</fullName>
    </recommendedName>
</protein>
<dbReference type="PANTHER" id="PTHR42535:SF2">
    <property type="entry name" value="CHROMOSOME UNDETERMINED SCAFFOLD_146, WHOLE GENOME SHOTGUN SEQUENCE"/>
    <property type="match status" value="1"/>
</dbReference>
<dbReference type="PANTHER" id="PTHR42535">
    <property type="entry name" value="OOKINETE PROTEIN, PUTATIVE-RELATED"/>
    <property type="match status" value="1"/>
</dbReference>
<proteinExistence type="predicted"/>
<accession>A0A6C0AZU6</accession>
<keyword evidence="1" id="KW-1133">Transmembrane helix</keyword>
<evidence type="ECO:0000313" key="2">
    <source>
        <dbReference type="EMBL" id="QHS85320.1"/>
    </source>
</evidence>
<organism evidence="2">
    <name type="scientific">viral metagenome</name>
    <dbReference type="NCBI Taxonomy" id="1070528"/>
    <lineage>
        <taxon>unclassified sequences</taxon>
        <taxon>metagenomes</taxon>
        <taxon>organismal metagenomes</taxon>
    </lineage>
</organism>
<feature type="transmembrane region" description="Helical" evidence="1">
    <location>
        <begin position="30"/>
        <end position="55"/>
    </location>
</feature>
<dbReference type="AlphaFoldDB" id="A0A6C0AZU6"/>
<dbReference type="SUPFAM" id="SSF49899">
    <property type="entry name" value="Concanavalin A-like lectins/glucanases"/>
    <property type="match status" value="1"/>
</dbReference>